<reference evidence="1" key="1">
    <citation type="submission" date="2014-07" db="EMBL/GenBank/DDBJ databases">
        <title>Identification of a novel salt tolerance gene in wild soybean by whole-genome sequencing.</title>
        <authorList>
            <person name="Lam H.-M."/>
            <person name="Qi X."/>
            <person name="Li M.-W."/>
            <person name="Liu X."/>
            <person name="Xie M."/>
            <person name="Ni M."/>
            <person name="Xu X."/>
        </authorList>
    </citation>
    <scope>NUCLEOTIDE SEQUENCE [LARGE SCALE GENOMIC DNA]</scope>
    <source>
        <tissue evidence="1">Root</tissue>
    </source>
</reference>
<dbReference type="SUPFAM" id="SSF53098">
    <property type="entry name" value="Ribonuclease H-like"/>
    <property type="match status" value="1"/>
</dbReference>
<feature type="non-terminal residue" evidence="1">
    <location>
        <position position="1"/>
    </location>
</feature>
<dbReference type="InterPro" id="IPR012337">
    <property type="entry name" value="RNaseH-like_sf"/>
</dbReference>
<sequence length="82" mass="9697">FVQYLSISTSFEVEIFCAIVAIETTYEKQWYSLWLECDLALVIEALQNNNLVPWKLRIKWANCVHITKSFPFKATHIFRGRN</sequence>
<gene>
    <name evidence="1" type="ORF">glysoja_043699</name>
</gene>
<protein>
    <recommendedName>
        <fullName evidence="2">RNase H type-1 domain-containing protein</fullName>
    </recommendedName>
</protein>
<organism evidence="1">
    <name type="scientific">Glycine soja</name>
    <name type="common">Wild soybean</name>
    <dbReference type="NCBI Taxonomy" id="3848"/>
    <lineage>
        <taxon>Eukaryota</taxon>
        <taxon>Viridiplantae</taxon>
        <taxon>Streptophyta</taxon>
        <taxon>Embryophyta</taxon>
        <taxon>Tracheophyta</taxon>
        <taxon>Spermatophyta</taxon>
        <taxon>Magnoliopsida</taxon>
        <taxon>eudicotyledons</taxon>
        <taxon>Gunneridae</taxon>
        <taxon>Pentapetalae</taxon>
        <taxon>rosids</taxon>
        <taxon>fabids</taxon>
        <taxon>Fabales</taxon>
        <taxon>Fabaceae</taxon>
        <taxon>Papilionoideae</taxon>
        <taxon>50 kb inversion clade</taxon>
        <taxon>NPAAA clade</taxon>
        <taxon>indigoferoid/millettioid clade</taxon>
        <taxon>Phaseoleae</taxon>
        <taxon>Glycine</taxon>
        <taxon>Glycine subgen. Soja</taxon>
    </lineage>
</organism>
<name>A0A0B2QH56_GLYSO</name>
<feature type="non-terminal residue" evidence="1">
    <location>
        <position position="82"/>
    </location>
</feature>
<dbReference type="AlphaFoldDB" id="A0A0B2QH56"/>
<accession>A0A0B2QH56</accession>
<dbReference type="Proteomes" id="UP000053555">
    <property type="component" value="Unassembled WGS sequence"/>
</dbReference>
<evidence type="ECO:0008006" key="2">
    <source>
        <dbReference type="Google" id="ProtNLM"/>
    </source>
</evidence>
<evidence type="ECO:0000313" key="1">
    <source>
        <dbReference type="EMBL" id="KHN20826.1"/>
    </source>
</evidence>
<proteinExistence type="predicted"/>
<dbReference type="EMBL" id="KN658145">
    <property type="protein sequence ID" value="KHN20826.1"/>
    <property type="molecule type" value="Genomic_DNA"/>
</dbReference>